<accession>A0A0D0INF7</accession>
<feature type="transmembrane region" description="Helical" evidence="7">
    <location>
        <begin position="148"/>
        <end position="167"/>
    </location>
</feature>
<dbReference type="PROSITE" id="PS50928">
    <property type="entry name" value="ABC_TM1"/>
    <property type="match status" value="1"/>
</dbReference>
<gene>
    <name evidence="9" type="ORF">SD72_04450</name>
</gene>
<evidence type="ECO:0000313" key="9">
    <source>
        <dbReference type="EMBL" id="KIP53104.1"/>
    </source>
</evidence>
<evidence type="ECO:0000256" key="5">
    <source>
        <dbReference type="ARBA" id="ARBA00022989"/>
    </source>
</evidence>
<dbReference type="Gene3D" id="1.10.3720.10">
    <property type="entry name" value="MetI-like"/>
    <property type="match status" value="1"/>
</dbReference>
<feature type="transmembrane region" description="Helical" evidence="7">
    <location>
        <begin position="89"/>
        <end position="113"/>
    </location>
</feature>
<dbReference type="OrthoDB" id="9812701at2"/>
<feature type="transmembrane region" description="Helical" evidence="7">
    <location>
        <begin position="199"/>
        <end position="221"/>
    </location>
</feature>
<dbReference type="PANTHER" id="PTHR43386:SF25">
    <property type="entry name" value="PEPTIDE ABC TRANSPORTER PERMEASE PROTEIN"/>
    <property type="match status" value="1"/>
</dbReference>
<name>A0A0D0INF7_9MICO</name>
<comment type="similarity">
    <text evidence="7">Belongs to the binding-protein-dependent transport system permease family.</text>
</comment>
<feature type="transmembrane region" description="Helical" evidence="7">
    <location>
        <begin position="120"/>
        <end position="142"/>
    </location>
</feature>
<proteinExistence type="inferred from homology"/>
<evidence type="ECO:0000313" key="10">
    <source>
        <dbReference type="Proteomes" id="UP000032120"/>
    </source>
</evidence>
<reference evidence="9 10" key="1">
    <citation type="submission" date="2015-01" db="EMBL/GenBank/DDBJ databases">
        <title>Draft genome sequence of Leucobacter komagatae strain VKM ST2845.</title>
        <authorList>
            <person name="Karlyshev A.V."/>
            <person name="Kudryashova E.B."/>
        </authorList>
    </citation>
    <scope>NUCLEOTIDE SEQUENCE [LARGE SCALE GENOMIC DNA]</scope>
    <source>
        <strain evidence="9 10">VKM ST2845</strain>
    </source>
</reference>
<dbReference type="CDD" id="cd06261">
    <property type="entry name" value="TM_PBP2"/>
    <property type="match status" value="1"/>
</dbReference>
<evidence type="ECO:0000256" key="3">
    <source>
        <dbReference type="ARBA" id="ARBA00022475"/>
    </source>
</evidence>
<dbReference type="EMBL" id="JXSQ01000004">
    <property type="protein sequence ID" value="KIP53104.1"/>
    <property type="molecule type" value="Genomic_DNA"/>
</dbReference>
<keyword evidence="5 7" id="KW-1133">Transmembrane helix</keyword>
<dbReference type="InterPro" id="IPR000515">
    <property type="entry name" value="MetI-like"/>
</dbReference>
<keyword evidence="2 7" id="KW-0813">Transport</keyword>
<dbReference type="GO" id="GO:0005886">
    <property type="term" value="C:plasma membrane"/>
    <property type="evidence" value="ECO:0007669"/>
    <property type="project" value="UniProtKB-SubCell"/>
</dbReference>
<dbReference type="Pfam" id="PF00528">
    <property type="entry name" value="BPD_transp_1"/>
    <property type="match status" value="1"/>
</dbReference>
<dbReference type="RefSeq" id="WP_052492467.1">
    <property type="nucleotide sequence ID" value="NZ_JXSQ01000004.1"/>
</dbReference>
<evidence type="ECO:0000256" key="2">
    <source>
        <dbReference type="ARBA" id="ARBA00022448"/>
    </source>
</evidence>
<evidence type="ECO:0000256" key="7">
    <source>
        <dbReference type="RuleBase" id="RU363032"/>
    </source>
</evidence>
<feature type="transmembrane region" description="Helical" evidence="7">
    <location>
        <begin position="257"/>
        <end position="275"/>
    </location>
</feature>
<organism evidence="9 10">
    <name type="scientific">Leucobacter komagatae</name>
    <dbReference type="NCBI Taxonomy" id="55969"/>
    <lineage>
        <taxon>Bacteria</taxon>
        <taxon>Bacillati</taxon>
        <taxon>Actinomycetota</taxon>
        <taxon>Actinomycetes</taxon>
        <taxon>Micrococcales</taxon>
        <taxon>Microbacteriaceae</taxon>
        <taxon>Leucobacter</taxon>
    </lineage>
</organism>
<evidence type="ECO:0000256" key="6">
    <source>
        <dbReference type="ARBA" id="ARBA00023136"/>
    </source>
</evidence>
<feature type="domain" description="ABC transmembrane type-1" evidence="8">
    <location>
        <begin position="85"/>
        <end position="275"/>
    </location>
</feature>
<keyword evidence="10" id="KW-1185">Reference proteome</keyword>
<dbReference type="PANTHER" id="PTHR43386">
    <property type="entry name" value="OLIGOPEPTIDE TRANSPORT SYSTEM PERMEASE PROTEIN APPC"/>
    <property type="match status" value="1"/>
</dbReference>
<dbReference type="AlphaFoldDB" id="A0A0D0INF7"/>
<keyword evidence="3" id="KW-1003">Cell membrane</keyword>
<keyword evidence="6 7" id="KW-0472">Membrane</keyword>
<evidence type="ECO:0000256" key="1">
    <source>
        <dbReference type="ARBA" id="ARBA00004651"/>
    </source>
</evidence>
<dbReference type="SUPFAM" id="SSF161098">
    <property type="entry name" value="MetI-like"/>
    <property type="match status" value="1"/>
</dbReference>
<evidence type="ECO:0000256" key="4">
    <source>
        <dbReference type="ARBA" id="ARBA00022692"/>
    </source>
</evidence>
<comment type="subcellular location">
    <subcellularLocation>
        <location evidence="1 7">Cell membrane</location>
        <topology evidence="1 7">Multi-pass membrane protein</topology>
    </subcellularLocation>
</comment>
<evidence type="ECO:0000259" key="8">
    <source>
        <dbReference type="PROSITE" id="PS50928"/>
    </source>
</evidence>
<protein>
    <recommendedName>
        <fullName evidence="8">ABC transmembrane type-1 domain-containing protein</fullName>
    </recommendedName>
</protein>
<dbReference type="InterPro" id="IPR035906">
    <property type="entry name" value="MetI-like_sf"/>
</dbReference>
<comment type="caution">
    <text evidence="9">The sequence shown here is derived from an EMBL/GenBank/DDBJ whole genome shotgun (WGS) entry which is preliminary data.</text>
</comment>
<dbReference type="InterPro" id="IPR050366">
    <property type="entry name" value="BP-dependent_transpt_permease"/>
</dbReference>
<keyword evidence="4 7" id="KW-0812">Transmembrane</keyword>
<sequence length="287" mass="30325">MTAVLTLPGKRSPMTSRRKPGRLVIWVSWVIVGLVVIAVAFAELLAPADPNAQDLGALLLPVSAEHLLGTDDLGRDIFSRMLFGTRVSVIAAAQAVAIAVTVGLPLGVAAGWLGGWFDLVTVRVVDAVMSFPAIVLAIGITATLGPNITTAMTAVGVVLAPVIIRLARAQTMSIRSETYIEAARSFGAKGLRRMILPHVLPNIIQPVLVQVAVLMGFALIAEASLSFLALGVQPPTASWGAVLSRAYLFIDQAPLQVFVPGLAIAATVFAFNVLSDEIQRLLDPKRR</sequence>
<dbReference type="Proteomes" id="UP000032120">
    <property type="component" value="Unassembled WGS sequence"/>
</dbReference>
<dbReference type="GO" id="GO:0055085">
    <property type="term" value="P:transmembrane transport"/>
    <property type="evidence" value="ECO:0007669"/>
    <property type="project" value="InterPro"/>
</dbReference>
<feature type="transmembrane region" description="Helical" evidence="7">
    <location>
        <begin position="21"/>
        <end position="42"/>
    </location>
</feature>